<dbReference type="VEuPathDB" id="FungiDB:PTTG_30305"/>
<feature type="compositionally biased region" description="Basic and acidic residues" evidence="1">
    <location>
        <begin position="142"/>
        <end position="157"/>
    </location>
</feature>
<dbReference type="STRING" id="630390.A0A180FZZ7"/>
<proteinExistence type="predicted"/>
<feature type="compositionally biased region" description="Polar residues" evidence="1">
    <location>
        <begin position="108"/>
        <end position="125"/>
    </location>
</feature>
<feature type="compositionally biased region" description="Polar residues" evidence="1">
    <location>
        <begin position="548"/>
        <end position="560"/>
    </location>
</feature>
<name>A0A180FZZ7_PUCT1</name>
<sequence length="622" mass="68981">MEIQQITSEEFNQNLNEAKQATRILRRLKLPKTTKEIVNTLEKALTSTKRTWEETGEIPEDEEIKIHQSSTKSHPPTTSTTSKQPTRKKPKTRKGNSVKPVDLLKPKPNSSPTITCPIGSDQTAPPLQPAPDVSSGQPAESTLKDVQHFSDKQHQHSEIPAGDQGQTNAPADPLLDPSSVPPPNPLSEPVPPKQEPPTSIPTSLLPSPHPPSQTPGVPSASTSSLPHGNQPPQTPSDVPPQPTTSSESAVPTTNNPLEAGDKLPNNTSTPLTNSNLTIIKSVDVRIKLVKLHQELDGVKPNWNKYQDMWKSLSKLVQFRARSMETKAPHNPDFHFARTSCSYSLWIKNISSLAPEFLGPSTNEQWYCPDIIDFPLLSRFLNKDEKLQPHEIISPFVKTPHPELTLVRFLVRLQNPPANFTSSWAKIVAASIKLMAENLYKPPPPETAEDDNEITQAVQVLDHLENMKNSSSTFDSTDENIPTAESDVIPRSHSVDVLHTFRNMIIDVFMGYVIFQTHGLSQQPLTGTQRKKVSRATRSSTKKLGDSAALTTRTQGDSSLTDQKDELAKRLRAHQSRQNFQPLIYFLLAGVWGLFISSRDHRTAPVSEFTKQDLNTPQTTHSD</sequence>
<feature type="compositionally biased region" description="Basic residues" evidence="1">
    <location>
        <begin position="85"/>
        <end position="96"/>
    </location>
</feature>
<dbReference type="EMBL" id="ADAS02002828">
    <property type="protein sequence ID" value="OAV85739.1"/>
    <property type="molecule type" value="Genomic_DNA"/>
</dbReference>
<evidence type="ECO:0000313" key="3">
    <source>
        <dbReference type="EnsemblFungi" id="PTTG_30305-t43_1-p1"/>
    </source>
</evidence>
<accession>A0A180FZZ7</accession>
<evidence type="ECO:0000313" key="2">
    <source>
        <dbReference type="EMBL" id="OAV85739.1"/>
    </source>
</evidence>
<dbReference type="EnsemblFungi" id="PTTG_30305-t43_1">
    <property type="protein sequence ID" value="PTTG_30305-t43_1-p1"/>
    <property type="gene ID" value="PTTG_30305"/>
</dbReference>
<evidence type="ECO:0000256" key="1">
    <source>
        <dbReference type="SAM" id="MobiDB-lite"/>
    </source>
</evidence>
<feature type="region of interest" description="Disordered" evidence="1">
    <location>
        <begin position="47"/>
        <end position="273"/>
    </location>
</feature>
<feature type="compositionally biased region" description="Polar residues" evidence="1">
    <location>
        <begin position="247"/>
        <end position="256"/>
    </location>
</feature>
<feature type="compositionally biased region" description="Low complexity" evidence="1">
    <location>
        <begin position="67"/>
        <end position="84"/>
    </location>
</feature>
<feature type="compositionally biased region" description="Pro residues" evidence="1">
    <location>
        <begin position="232"/>
        <end position="242"/>
    </location>
</feature>
<dbReference type="PRINTS" id="PR01217">
    <property type="entry name" value="PRICHEXTENSN"/>
</dbReference>
<reference evidence="2" key="2">
    <citation type="submission" date="2016-05" db="EMBL/GenBank/DDBJ databases">
        <title>Comparative analysis highlights variable genome content of wheat rusts and divergence of the mating loci.</title>
        <authorList>
            <person name="Cuomo C.A."/>
            <person name="Bakkeren G."/>
            <person name="Szabo L."/>
            <person name="Khalil H."/>
            <person name="Joly D."/>
            <person name="Goldberg J."/>
            <person name="Young S."/>
            <person name="Zeng Q."/>
            <person name="Fellers J."/>
        </authorList>
    </citation>
    <scope>NUCLEOTIDE SEQUENCE [LARGE SCALE GENOMIC DNA]</scope>
    <source>
        <strain evidence="2">1-1 BBBD Race 1</strain>
    </source>
</reference>
<dbReference type="Proteomes" id="UP000005240">
    <property type="component" value="Unassembled WGS sequence"/>
</dbReference>
<gene>
    <name evidence="2" type="ORF">PTTG_30305</name>
</gene>
<feature type="compositionally biased region" description="Pro residues" evidence="1">
    <location>
        <begin position="179"/>
        <end position="199"/>
    </location>
</feature>
<reference evidence="3 4" key="3">
    <citation type="journal article" date="2017" name="G3 (Bethesda)">
        <title>Comparative analysis highlights variable genome content of wheat rusts and divergence of the mating loci.</title>
        <authorList>
            <person name="Cuomo C.A."/>
            <person name="Bakkeren G."/>
            <person name="Khalil H.B."/>
            <person name="Panwar V."/>
            <person name="Joly D."/>
            <person name="Linning R."/>
            <person name="Sakthikumar S."/>
            <person name="Song X."/>
            <person name="Adiconis X."/>
            <person name="Fan L."/>
            <person name="Goldberg J.M."/>
            <person name="Levin J.Z."/>
            <person name="Young S."/>
            <person name="Zeng Q."/>
            <person name="Anikster Y."/>
            <person name="Bruce M."/>
            <person name="Wang M."/>
            <person name="Yin C."/>
            <person name="McCallum B."/>
            <person name="Szabo L.J."/>
            <person name="Hulbert S."/>
            <person name="Chen X."/>
            <person name="Fellers J.P."/>
        </authorList>
    </citation>
    <scope>NUCLEOTIDE SEQUENCE</scope>
    <source>
        <strain evidence="3">isolate 1-1 / race 1 (BBBD)</strain>
        <strain evidence="4">Isolate 1-1 / race 1 (BBBD)</strain>
    </source>
</reference>
<feature type="region of interest" description="Disordered" evidence="1">
    <location>
        <begin position="523"/>
        <end position="560"/>
    </location>
</feature>
<dbReference type="AlphaFoldDB" id="A0A180FZZ7"/>
<reference evidence="2" key="1">
    <citation type="submission" date="2009-11" db="EMBL/GenBank/DDBJ databases">
        <authorList>
            <consortium name="The Broad Institute Genome Sequencing Platform"/>
            <person name="Ward D."/>
            <person name="Feldgarden M."/>
            <person name="Earl A."/>
            <person name="Young S.K."/>
            <person name="Zeng Q."/>
            <person name="Koehrsen M."/>
            <person name="Alvarado L."/>
            <person name="Berlin A."/>
            <person name="Bochicchio J."/>
            <person name="Borenstein D."/>
            <person name="Chapman S.B."/>
            <person name="Chen Z."/>
            <person name="Engels R."/>
            <person name="Freedman E."/>
            <person name="Gellesch M."/>
            <person name="Goldberg J."/>
            <person name="Griggs A."/>
            <person name="Gujja S."/>
            <person name="Heilman E."/>
            <person name="Heiman D."/>
            <person name="Hepburn T."/>
            <person name="Howarth C."/>
            <person name="Jen D."/>
            <person name="Larson L."/>
            <person name="Lewis B."/>
            <person name="Mehta T."/>
            <person name="Park D."/>
            <person name="Pearson M."/>
            <person name="Roberts A."/>
            <person name="Saif S."/>
            <person name="Shea T."/>
            <person name="Shenoy N."/>
            <person name="Sisk P."/>
            <person name="Stolte C."/>
            <person name="Sykes S."/>
            <person name="Thomson T."/>
            <person name="Walk T."/>
            <person name="White J."/>
            <person name="Yandava C."/>
            <person name="Izard J."/>
            <person name="Baranova O.V."/>
            <person name="Blanton J.M."/>
            <person name="Tanner A.C."/>
            <person name="Dewhirst F.E."/>
            <person name="Haas B."/>
            <person name="Nusbaum C."/>
            <person name="Birren B."/>
        </authorList>
    </citation>
    <scope>NUCLEOTIDE SEQUENCE [LARGE SCALE GENOMIC DNA]</scope>
    <source>
        <strain evidence="2">1-1 BBBD Race 1</strain>
    </source>
</reference>
<feature type="compositionally biased region" description="Acidic residues" evidence="1">
    <location>
        <begin position="54"/>
        <end position="63"/>
    </location>
</feature>
<organism evidence="2">
    <name type="scientific">Puccinia triticina (isolate 1-1 / race 1 (BBBD))</name>
    <name type="common">Brown leaf rust fungus</name>
    <dbReference type="NCBI Taxonomy" id="630390"/>
    <lineage>
        <taxon>Eukaryota</taxon>
        <taxon>Fungi</taxon>
        <taxon>Dikarya</taxon>
        <taxon>Basidiomycota</taxon>
        <taxon>Pucciniomycotina</taxon>
        <taxon>Pucciniomycetes</taxon>
        <taxon>Pucciniales</taxon>
        <taxon>Pucciniaceae</taxon>
        <taxon>Puccinia</taxon>
    </lineage>
</organism>
<dbReference type="OrthoDB" id="2517778at2759"/>
<evidence type="ECO:0000313" key="4">
    <source>
        <dbReference type="Proteomes" id="UP000005240"/>
    </source>
</evidence>
<keyword evidence="4" id="KW-1185">Reference proteome</keyword>
<protein>
    <submittedName>
        <fullName evidence="2 3">Uncharacterized protein</fullName>
    </submittedName>
</protein>
<reference evidence="3" key="4">
    <citation type="submission" date="2025-05" db="UniProtKB">
        <authorList>
            <consortium name="EnsemblFungi"/>
        </authorList>
    </citation>
    <scope>IDENTIFICATION</scope>
    <source>
        <strain evidence="3">isolate 1-1 / race 1 (BBBD)</strain>
    </source>
</reference>
<feature type="compositionally biased region" description="Low complexity" evidence="1">
    <location>
        <begin position="263"/>
        <end position="273"/>
    </location>
</feature>